<feature type="modified residue" description="N6-(pyridoxal phosphate)lysine" evidence="2">
    <location>
        <position position="184"/>
    </location>
</feature>
<accession>A0A4Z0W6F1</accession>
<dbReference type="GO" id="GO:0030170">
    <property type="term" value="F:pyridoxal phosphate binding"/>
    <property type="evidence" value="ECO:0007669"/>
    <property type="project" value="TreeGrafter"/>
</dbReference>
<feature type="active site" description="Proton acceptor" evidence="1">
    <location>
        <position position="184"/>
    </location>
</feature>
<dbReference type="Proteomes" id="UP000297288">
    <property type="component" value="Unassembled WGS sequence"/>
</dbReference>
<name>A0A4Z0W6F1_9BACT</name>
<dbReference type="Gene3D" id="3.40.640.10">
    <property type="entry name" value="Type I PLP-dependent aspartate aminotransferase-like (Major domain)"/>
    <property type="match status" value="1"/>
</dbReference>
<dbReference type="InterPro" id="IPR015424">
    <property type="entry name" value="PyrdxlP-dep_Trfase"/>
</dbReference>
<proteinExistence type="inferred from homology"/>
<evidence type="ECO:0000256" key="3">
    <source>
        <dbReference type="RuleBase" id="RU004508"/>
    </source>
</evidence>
<dbReference type="EMBL" id="SRME01000001">
    <property type="protein sequence ID" value="TGG89012.1"/>
    <property type="molecule type" value="Genomic_DNA"/>
</dbReference>
<dbReference type="GO" id="GO:0008483">
    <property type="term" value="F:transaminase activity"/>
    <property type="evidence" value="ECO:0007669"/>
    <property type="project" value="UniProtKB-KW"/>
</dbReference>
<dbReference type="AlphaFoldDB" id="A0A4Z0W6F1"/>
<gene>
    <name evidence="4" type="ORF">E4650_02120</name>
</gene>
<dbReference type="OrthoDB" id="9810913at2"/>
<dbReference type="RefSeq" id="WP_135402551.1">
    <property type="nucleotide sequence ID" value="NZ_SRME01000001.1"/>
</dbReference>
<evidence type="ECO:0000256" key="2">
    <source>
        <dbReference type="PIRSR" id="PIRSR000390-2"/>
    </source>
</evidence>
<dbReference type="SUPFAM" id="SSF53383">
    <property type="entry name" value="PLP-dependent transferases"/>
    <property type="match status" value="1"/>
</dbReference>
<dbReference type="PIRSF" id="PIRSF000390">
    <property type="entry name" value="PLP_StrS"/>
    <property type="match status" value="1"/>
</dbReference>
<keyword evidence="4" id="KW-0808">Transferase</keyword>
<reference evidence="4 5" key="1">
    <citation type="submission" date="2019-04" db="EMBL/GenBank/DDBJ databases">
        <title>Draft genome sequence data and analysis of a Fermenting Bacterium, Geotoga petraea strain HO-Geo1, isolated from heavy-oil petroleum reservoir in Russia.</title>
        <authorList>
            <person name="Grouzdev D.S."/>
            <person name="Semenova E.M."/>
            <person name="Sokolova D.S."/>
            <person name="Tourova T.P."/>
            <person name="Poltaraus A.B."/>
            <person name="Nazina T.N."/>
        </authorList>
    </citation>
    <scope>NUCLEOTIDE SEQUENCE [LARGE SCALE GENOMIC DNA]</scope>
    <source>
        <strain evidence="4 5">HO-Geo1</strain>
    </source>
</reference>
<dbReference type="InterPro" id="IPR015421">
    <property type="entry name" value="PyrdxlP-dep_Trfase_major"/>
</dbReference>
<dbReference type="InterPro" id="IPR015422">
    <property type="entry name" value="PyrdxlP-dep_Trfase_small"/>
</dbReference>
<comment type="caution">
    <text evidence="4">The sequence shown here is derived from an EMBL/GenBank/DDBJ whole genome shotgun (WGS) entry which is preliminary data.</text>
</comment>
<protein>
    <submittedName>
        <fullName evidence="4">DegT/DnrJ/EryC1/StrS family aminotransferase</fullName>
    </submittedName>
</protein>
<dbReference type="PANTHER" id="PTHR30244:SF39">
    <property type="entry name" value="BLR3650 PROTEIN"/>
    <property type="match status" value="1"/>
</dbReference>
<sequence>MIPLSSPNIGEKEIEYVNNVLKSRHLALGPYLQKFEKTFKIFIDSKYAIAVNSGTSALHLLLRAIGFQRGDELITSSFTFISSANIAVFEGGKPLFIDIDPFDYNIDIKKLDNYIKNKDIQKVKAFVGVDIFGQPIDWDFVEKTLKNTKIKIIEDSCEAIGSEYNGKKIGKYGVGGTFAFYPNKQITTGEGGMIVTDNEEVYELTKSMSNQGRSLNSEWLEHERLGYNYRLDEMSAAMGVAQMERIEWILNERSKKADYYNKLFKENKNIVIPKINYFTTRMSWFVYVLRLDLDWVSKIIKLPQWVKNIDLPNTLKNENVEEWDGILTSIKKILNTLIERLNKKGVQCKNYFSPVHLQPFYKKNWDYSLGDLPVTELISCLTIAIPFYTSINEKDQNTVYKMIVETMGEIENESKK</sequence>
<evidence type="ECO:0000256" key="1">
    <source>
        <dbReference type="PIRSR" id="PIRSR000390-1"/>
    </source>
</evidence>
<dbReference type="GO" id="GO:0000271">
    <property type="term" value="P:polysaccharide biosynthetic process"/>
    <property type="evidence" value="ECO:0007669"/>
    <property type="project" value="TreeGrafter"/>
</dbReference>
<comment type="similarity">
    <text evidence="3">Belongs to the DegT/DnrJ/EryC1 family.</text>
</comment>
<evidence type="ECO:0000313" key="5">
    <source>
        <dbReference type="Proteomes" id="UP000297288"/>
    </source>
</evidence>
<evidence type="ECO:0000313" key="4">
    <source>
        <dbReference type="EMBL" id="TGG89012.1"/>
    </source>
</evidence>
<dbReference type="CDD" id="cd00616">
    <property type="entry name" value="AHBA_syn"/>
    <property type="match status" value="1"/>
</dbReference>
<organism evidence="4 5">
    <name type="scientific">Geotoga petraea</name>
    <dbReference type="NCBI Taxonomy" id="28234"/>
    <lineage>
        <taxon>Bacteria</taxon>
        <taxon>Thermotogati</taxon>
        <taxon>Thermotogota</taxon>
        <taxon>Thermotogae</taxon>
        <taxon>Petrotogales</taxon>
        <taxon>Petrotogaceae</taxon>
        <taxon>Geotoga</taxon>
    </lineage>
</organism>
<keyword evidence="4" id="KW-0032">Aminotransferase</keyword>
<dbReference type="Gene3D" id="3.90.1150.10">
    <property type="entry name" value="Aspartate Aminotransferase, domain 1"/>
    <property type="match status" value="1"/>
</dbReference>
<keyword evidence="2 3" id="KW-0663">Pyridoxal phosphate</keyword>
<dbReference type="InterPro" id="IPR000653">
    <property type="entry name" value="DegT/StrS_aminotransferase"/>
</dbReference>
<dbReference type="Pfam" id="PF01041">
    <property type="entry name" value="DegT_DnrJ_EryC1"/>
    <property type="match status" value="2"/>
</dbReference>
<dbReference type="PANTHER" id="PTHR30244">
    <property type="entry name" value="TRANSAMINASE"/>
    <property type="match status" value="1"/>
</dbReference>